<dbReference type="HOGENOM" id="CLU_1781201_0_0_1"/>
<proteinExistence type="predicted"/>
<dbReference type="EMBL" id="GG662704">
    <property type="protein sequence ID" value="EAR95355.3"/>
    <property type="molecule type" value="Genomic_DNA"/>
</dbReference>
<sequence length="355" mass="42931">MSMDQSILGQLQIIQNFKMMTSGAFFIKHHRFTCPKLRFIWVTEDIKEICWSEPKSQKQKVSGKIRVEEITNVKVGAVKSKTLPKEEMSKFNLNRQIDNIKSYCIYYNQTEITTLQVLQQRKELLKQKQTAQYKEISGQILQKFCLKRMVLLLFKSKIITKIINIYPDLIAVFIRPEKFQNNQQLNQLHFFKFYSNYNQKKIYTKINYQLTIYQSTTNLQIFILVSRIYIVSSFHFYSRFIQTHLIKYQPLSKSSFYFHFSSIFQQPNSLFIFFNIFIDYLIFVILDCLELKKENERLSRYLQKRKTIKLKSIYQIKPLKRYFFLHFFKKITAETIILILKILKKSRFFKIFNFQ</sequence>
<dbReference type="Proteomes" id="UP000009168">
    <property type="component" value="Unassembled WGS sequence"/>
</dbReference>
<dbReference type="InterPro" id="IPR011993">
    <property type="entry name" value="PH-like_dom_sf"/>
</dbReference>
<dbReference type="Gene3D" id="2.30.29.30">
    <property type="entry name" value="Pleckstrin-homology domain (PH domain)/Phosphotyrosine-binding domain (PTB)"/>
    <property type="match status" value="1"/>
</dbReference>
<gene>
    <name evidence="1" type="ORF">TTHERM_00075600</name>
</gene>
<keyword evidence="2" id="KW-1185">Reference proteome</keyword>
<evidence type="ECO:0000313" key="2">
    <source>
        <dbReference type="Proteomes" id="UP000009168"/>
    </source>
</evidence>
<evidence type="ECO:0000313" key="1">
    <source>
        <dbReference type="EMBL" id="EAR95355.3"/>
    </source>
</evidence>
<dbReference type="InParanoid" id="Q23GA5"/>
<dbReference type="RefSeq" id="XP_001015600.3">
    <property type="nucleotide sequence ID" value="XM_001015600.3"/>
</dbReference>
<name>Q23GA5_TETTS</name>
<accession>Q23GA5</accession>
<dbReference type="AlphaFoldDB" id="Q23GA5"/>
<protein>
    <submittedName>
        <fullName evidence="1">Meiotic cell cortex carboxy-terminal pleckstrin-like protein</fullName>
    </submittedName>
</protein>
<dbReference type="KEGG" id="tet:TTHERM_00075600"/>
<dbReference type="GeneID" id="7831232"/>
<organism evidence="1 2">
    <name type="scientific">Tetrahymena thermophila (strain SB210)</name>
    <dbReference type="NCBI Taxonomy" id="312017"/>
    <lineage>
        <taxon>Eukaryota</taxon>
        <taxon>Sar</taxon>
        <taxon>Alveolata</taxon>
        <taxon>Ciliophora</taxon>
        <taxon>Intramacronucleata</taxon>
        <taxon>Oligohymenophorea</taxon>
        <taxon>Hymenostomatida</taxon>
        <taxon>Tetrahymenina</taxon>
        <taxon>Tetrahymenidae</taxon>
        <taxon>Tetrahymena</taxon>
    </lineage>
</organism>
<reference evidence="2" key="1">
    <citation type="journal article" date="2006" name="PLoS Biol.">
        <title>Macronuclear genome sequence of the ciliate Tetrahymena thermophila, a model eukaryote.</title>
        <authorList>
            <person name="Eisen J.A."/>
            <person name="Coyne R.S."/>
            <person name="Wu M."/>
            <person name="Wu D."/>
            <person name="Thiagarajan M."/>
            <person name="Wortman J.R."/>
            <person name="Badger J.H."/>
            <person name="Ren Q."/>
            <person name="Amedeo P."/>
            <person name="Jones K.M."/>
            <person name="Tallon L.J."/>
            <person name="Delcher A.L."/>
            <person name="Salzberg S.L."/>
            <person name="Silva J.C."/>
            <person name="Haas B.J."/>
            <person name="Majoros W.H."/>
            <person name="Farzad M."/>
            <person name="Carlton J.M."/>
            <person name="Smith R.K. Jr."/>
            <person name="Garg J."/>
            <person name="Pearlman R.E."/>
            <person name="Karrer K.M."/>
            <person name="Sun L."/>
            <person name="Manning G."/>
            <person name="Elde N.C."/>
            <person name="Turkewitz A.P."/>
            <person name="Asai D.J."/>
            <person name="Wilkes D.E."/>
            <person name="Wang Y."/>
            <person name="Cai H."/>
            <person name="Collins K."/>
            <person name="Stewart B.A."/>
            <person name="Lee S.R."/>
            <person name="Wilamowska K."/>
            <person name="Weinberg Z."/>
            <person name="Ruzzo W.L."/>
            <person name="Wloga D."/>
            <person name="Gaertig J."/>
            <person name="Frankel J."/>
            <person name="Tsao C.-C."/>
            <person name="Gorovsky M.A."/>
            <person name="Keeling P.J."/>
            <person name="Waller R.F."/>
            <person name="Patron N.J."/>
            <person name="Cherry J.M."/>
            <person name="Stover N.A."/>
            <person name="Krieger C.J."/>
            <person name="del Toro C."/>
            <person name="Ryder H.F."/>
            <person name="Williamson S.C."/>
            <person name="Barbeau R.A."/>
            <person name="Hamilton E.P."/>
            <person name="Orias E."/>
        </authorList>
    </citation>
    <scope>NUCLEOTIDE SEQUENCE [LARGE SCALE GENOMIC DNA]</scope>
    <source>
        <strain evidence="2">SB210</strain>
    </source>
</reference>